<dbReference type="Proteomes" id="UP001550850">
    <property type="component" value="Unassembled WGS sequence"/>
</dbReference>
<keyword evidence="2" id="KW-0812">Transmembrane</keyword>
<comment type="caution">
    <text evidence="3">The sequence shown here is derived from an EMBL/GenBank/DDBJ whole genome shotgun (WGS) entry which is preliminary data.</text>
</comment>
<evidence type="ECO:0000256" key="1">
    <source>
        <dbReference type="SAM" id="MobiDB-lite"/>
    </source>
</evidence>
<proteinExistence type="predicted"/>
<feature type="transmembrane region" description="Helical" evidence="2">
    <location>
        <begin position="100"/>
        <end position="121"/>
    </location>
</feature>
<sequence>MTTLDFHRHRSNGHRTDTHGSPAGTADAHASVGQLVQQASRQLTDLVRAEMRLAQTEMTQKGKRFGTGGGMLAAAGIFGFLALATLVTAAIAAIAMELPLWASALIIAGALLLVTAVMALVGRTMIRKATPAAPRRTMASMRTDVAEIKERTRR</sequence>
<dbReference type="Pfam" id="PF07332">
    <property type="entry name" value="Phage_holin_3_6"/>
    <property type="match status" value="1"/>
</dbReference>
<reference evidence="3 4" key="1">
    <citation type="submission" date="2024-06" db="EMBL/GenBank/DDBJ databases">
        <title>The Natural Products Discovery Center: Release of the First 8490 Sequenced Strains for Exploring Actinobacteria Biosynthetic Diversity.</title>
        <authorList>
            <person name="Kalkreuter E."/>
            <person name="Kautsar S.A."/>
            <person name="Yang D."/>
            <person name="Bader C.D."/>
            <person name="Teijaro C.N."/>
            <person name="Fluegel L."/>
            <person name="Davis C.M."/>
            <person name="Simpson J.R."/>
            <person name="Lauterbach L."/>
            <person name="Steele A.D."/>
            <person name="Gui C."/>
            <person name="Meng S."/>
            <person name="Li G."/>
            <person name="Viehrig K."/>
            <person name="Ye F."/>
            <person name="Su P."/>
            <person name="Kiefer A.F."/>
            <person name="Nichols A."/>
            <person name="Cepeda A.J."/>
            <person name="Yan W."/>
            <person name="Fan B."/>
            <person name="Jiang Y."/>
            <person name="Adhikari A."/>
            <person name="Zheng C.-J."/>
            <person name="Schuster L."/>
            <person name="Cowan T.M."/>
            <person name="Smanski M.J."/>
            <person name="Chevrette M.G."/>
            <person name="De Carvalho L.P.S."/>
            <person name="Shen B."/>
        </authorList>
    </citation>
    <scope>NUCLEOTIDE SEQUENCE [LARGE SCALE GENOMIC DNA]</scope>
    <source>
        <strain evidence="3 4">NPDC038104</strain>
    </source>
</reference>
<keyword evidence="2" id="KW-0472">Membrane</keyword>
<dbReference type="RefSeq" id="WP_108955606.1">
    <property type="nucleotide sequence ID" value="NZ_BEVZ01000006.1"/>
</dbReference>
<organism evidence="3 4">
    <name type="scientific">Streptomyces fragilis</name>
    <dbReference type="NCBI Taxonomy" id="67301"/>
    <lineage>
        <taxon>Bacteria</taxon>
        <taxon>Bacillati</taxon>
        <taxon>Actinomycetota</taxon>
        <taxon>Actinomycetes</taxon>
        <taxon>Kitasatosporales</taxon>
        <taxon>Streptomycetaceae</taxon>
        <taxon>Streptomyces</taxon>
    </lineage>
</organism>
<protein>
    <submittedName>
        <fullName evidence="3">Phage holin family protein</fullName>
    </submittedName>
</protein>
<accession>A0ABV2YR00</accession>
<feature type="transmembrane region" description="Helical" evidence="2">
    <location>
        <begin position="71"/>
        <end position="94"/>
    </location>
</feature>
<dbReference type="EMBL" id="JBEZUR010000087">
    <property type="protein sequence ID" value="MEU3558162.1"/>
    <property type="molecule type" value="Genomic_DNA"/>
</dbReference>
<gene>
    <name evidence="3" type="ORF">AB0E65_28745</name>
</gene>
<keyword evidence="4" id="KW-1185">Reference proteome</keyword>
<evidence type="ECO:0000313" key="4">
    <source>
        <dbReference type="Proteomes" id="UP001550850"/>
    </source>
</evidence>
<dbReference type="InterPro" id="IPR009937">
    <property type="entry name" value="Phage_holin_3_6"/>
</dbReference>
<keyword evidence="2" id="KW-1133">Transmembrane helix</keyword>
<feature type="region of interest" description="Disordered" evidence="1">
    <location>
        <begin position="1"/>
        <end position="27"/>
    </location>
</feature>
<evidence type="ECO:0000256" key="2">
    <source>
        <dbReference type="SAM" id="Phobius"/>
    </source>
</evidence>
<name>A0ABV2YR00_9ACTN</name>
<evidence type="ECO:0000313" key="3">
    <source>
        <dbReference type="EMBL" id="MEU3558162.1"/>
    </source>
</evidence>